<gene>
    <name evidence="1" type="ORF">Bpfe_024925</name>
</gene>
<keyword evidence="2" id="KW-1185">Reference proteome</keyword>
<reference evidence="1" key="1">
    <citation type="journal article" date="2023" name="PLoS Negl. Trop. Dis.">
        <title>A genome sequence for Biomphalaria pfeifferi, the major vector snail for the human-infecting parasite Schistosoma mansoni.</title>
        <authorList>
            <person name="Bu L."/>
            <person name="Lu L."/>
            <person name="Laidemitt M.R."/>
            <person name="Zhang S.M."/>
            <person name="Mutuku M."/>
            <person name="Mkoji G."/>
            <person name="Steinauer M."/>
            <person name="Loker E.S."/>
        </authorList>
    </citation>
    <scope>NUCLEOTIDE SEQUENCE</scope>
    <source>
        <strain evidence="1">KasaAsao</strain>
    </source>
</reference>
<protein>
    <submittedName>
        <fullName evidence="1">Uncharacterized protein</fullName>
    </submittedName>
</protein>
<comment type="caution">
    <text evidence="1">The sequence shown here is derived from an EMBL/GenBank/DDBJ whole genome shotgun (WGS) entry which is preliminary data.</text>
</comment>
<evidence type="ECO:0000313" key="1">
    <source>
        <dbReference type="EMBL" id="KAK0045673.1"/>
    </source>
</evidence>
<evidence type="ECO:0000313" key="2">
    <source>
        <dbReference type="Proteomes" id="UP001233172"/>
    </source>
</evidence>
<reference evidence="1" key="2">
    <citation type="submission" date="2023-04" db="EMBL/GenBank/DDBJ databases">
        <authorList>
            <person name="Bu L."/>
            <person name="Lu L."/>
            <person name="Laidemitt M.R."/>
            <person name="Zhang S.M."/>
            <person name="Mutuku M."/>
            <person name="Mkoji G."/>
            <person name="Steinauer M."/>
            <person name="Loker E.S."/>
        </authorList>
    </citation>
    <scope>NUCLEOTIDE SEQUENCE</scope>
    <source>
        <strain evidence="1">KasaAsao</strain>
        <tissue evidence="1">Whole Snail</tissue>
    </source>
</reference>
<proteinExistence type="predicted"/>
<accession>A0AAD8B0E9</accession>
<name>A0AAD8B0E9_BIOPF</name>
<dbReference type="AlphaFoldDB" id="A0AAD8B0E9"/>
<dbReference type="Proteomes" id="UP001233172">
    <property type="component" value="Unassembled WGS sequence"/>
</dbReference>
<dbReference type="EMBL" id="JASAOG010000177">
    <property type="protein sequence ID" value="KAK0045673.1"/>
    <property type="molecule type" value="Genomic_DNA"/>
</dbReference>
<organism evidence="1 2">
    <name type="scientific">Biomphalaria pfeifferi</name>
    <name type="common">Bloodfluke planorb</name>
    <name type="synonym">Freshwater snail</name>
    <dbReference type="NCBI Taxonomy" id="112525"/>
    <lineage>
        <taxon>Eukaryota</taxon>
        <taxon>Metazoa</taxon>
        <taxon>Spiralia</taxon>
        <taxon>Lophotrochozoa</taxon>
        <taxon>Mollusca</taxon>
        <taxon>Gastropoda</taxon>
        <taxon>Heterobranchia</taxon>
        <taxon>Euthyneura</taxon>
        <taxon>Panpulmonata</taxon>
        <taxon>Hygrophila</taxon>
        <taxon>Lymnaeoidea</taxon>
        <taxon>Planorbidae</taxon>
        <taxon>Biomphalaria</taxon>
    </lineage>
</organism>
<sequence length="325" mass="36855">MAGWVSLCSIQLCASSYETDLPEILAFSVTTFKSICRSSNYVVLDRGDYLKFQIIILSKKIDFSMLPWRIIVYFNSSLFDGVNTVGAILPLYNDGKEGEFAIGTYYYTEYLLGAELNQQALMKYNQSTFYATLAYADQRITSKEVPAPTILRKEIEVLYVNGNVVPVDNEVVFISLWGITTITYCVYNIQRQTIHMYLDGINYYSNTSCARVLFKAVEKFSGMGLFTHVEEFDVACQRMIFHNYILSLDPDSMKFAGDFVLKNDMLDVDDNDSVILEVVGIKFLKSLGKLIDEPVELGALSVDTDLFEVMMRLALAFLLYACQTQ</sequence>